<proteinExistence type="predicted"/>
<reference evidence="1" key="1">
    <citation type="submission" date="2023-10" db="EMBL/GenBank/DDBJ databases">
        <authorList>
            <person name="Chen Y."/>
            <person name="Shah S."/>
            <person name="Dougan E. K."/>
            <person name="Thang M."/>
            <person name="Chan C."/>
        </authorList>
    </citation>
    <scope>NUCLEOTIDE SEQUENCE [LARGE SCALE GENOMIC DNA]</scope>
</reference>
<evidence type="ECO:0000313" key="1">
    <source>
        <dbReference type="EMBL" id="CAK0799244.1"/>
    </source>
</evidence>
<dbReference type="Proteomes" id="UP001189429">
    <property type="component" value="Unassembled WGS sequence"/>
</dbReference>
<organism evidence="1 2">
    <name type="scientific">Prorocentrum cordatum</name>
    <dbReference type="NCBI Taxonomy" id="2364126"/>
    <lineage>
        <taxon>Eukaryota</taxon>
        <taxon>Sar</taxon>
        <taxon>Alveolata</taxon>
        <taxon>Dinophyceae</taxon>
        <taxon>Prorocentrales</taxon>
        <taxon>Prorocentraceae</taxon>
        <taxon>Prorocentrum</taxon>
    </lineage>
</organism>
<name>A0ABN9Q461_9DINO</name>
<comment type="caution">
    <text evidence="1">The sequence shown here is derived from an EMBL/GenBank/DDBJ whole genome shotgun (WGS) entry which is preliminary data.</text>
</comment>
<accession>A0ABN9Q461</accession>
<gene>
    <name evidence="1" type="ORF">PCOR1329_LOCUS7757</name>
</gene>
<sequence length="133" mass="14262">MKCSEVLERFAAPKALLSGALGACAYSAGRFQRRRQAAGLAPRAAGVGLLCAGASGALSWWRSAQARRHAEALLRLQRTSDALHSMVPIDSTAELLPMDEFDAATGQSAVEANEQLLKQIRAEDRARRALRSS</sequence>
<protein>
    <submittedName>
        <fullName evidence="1">Uncharacterized protein</fullName>
    </submittedName>
</protein>
<dbReference type="EMBL" id="CAUYUJ010002113">
    <property type="protein sequence ID" value="CAK0799244.1"/>
    <property type="molecule type" value="Genomic_DNA"/>
</dbReference>
<evidence type="ECO:0000313" key="2">
    <source>
        <dbReference type="Proteomes" id="UP001189429"/>
    </source>
</evidence>
<keyword evidence="2" id="KW-1185">Reference proteome</keyword>